<dbReference type="Gene3D" id="3.40.50.300">
    <property type="entry name" value="P-loop containing nucleotide triphosphate hydrolases"/>
    <property type="match status" value="1"/>
</dbReference>
<dbReference type="OrthoDB" id="145933at2"/>
<name>F4L4F7_HALH1</name>
<dbReference type="RefSeq" id="WP_013766364.1">
    <property type="nucleotide sequence ID" value="NC_015510.1"/>
</dbReference>
<accession>F4L4F7</accession>
<dbReference type="EMBL" id="CP002691">
    <property type="protein sequence ID" value="AEE51826.1"/>
    <property type="molecule type" value="Genomic_DNA"/>
</dbReference>
<organism evidence="1 2">
    <name type="scientific">Haliscomenobacter hydrossis (strain ATCC 27775 / DSM 1100 / LMG 10767 / O)</name>
    <dbReference type="NCBI Taxonomy" id="760192"/>
    <lineage>
        <taxon>Bacteria</taxon>
        <taxon>Pseudomonadati</taxon>
        <taxon>Bacteroidota</taxon>
        <taxon>Saprospiria</taxon>
        <taxon>Saprospirales</taxon>
        <taxon>Haliscomenobacteraceae</taxon>
        <taxon>Haliscomenobacter</taxon>
    </lineage>
</organism>
<evidence type="ECO:0000313" key="2">
    <source>
        <dbReference type="Proteomes" id="UP000008461"/>
    </source>
</evidence>
<dbReference type="eggNOG" id="COG0132">
    <property type="taxonomic scope" value="Bacteria"/>
</dbReference>
<keyword evidence="2" id="KW-1185">Reference proteome</keyword>
<reference evidence="1 2" key="1">
    <citation type="journal article" date="2011" name="Stand. Genomic Sci.">
        <title>Complete genome sequence of Haliscomenobacter hydrossis type strain (O).</title>
        <authorList>
            <consortium name="US DOE Joint Genome Institute (JGI-PGF)"/>
            <person name="Daligault H."/>
            <person name="Lapidus A."/>
            <person name="Zeytun A."/>
            <person name="Nolan M."/>
            <person name="Lucas S."/>
            <person name="Del Rio T.G."/>
            <person name="Tice H."/>
            <person name="Cheng J.F."/>
            <person name="Tapia R."/>
            <person name="Han C."/>
            <person name="Goodwin L."/>
            <person name="Pitluck S."/>
            <person name="Liolios K."/>
            <person name="Pagani I."/>
            <person name="Ivanova N."/>
            <person name="Huntemann M."/>
            <person name="Mavromatis K."/>
            <person name="Mikhailova N."/>
            <person name="Pati A."/>
            <person name="Chen A."/>
            <person name="Palaniappan K."/>
            <person name="Land M."/>
            <person name="Hauser L."/>
            <person name="Brambilla E.M."/>
            <person name="Rohde M."/>
            <person name="Verbarg S."/>
            <person name="Goker M."/>
            <person name="Bristow J."/>
            <person name="Eisen J.A."/>
            <person name="Markowitz V."/>
            <person name="Hugenholtz P."/>
            <person name="Kyrpides N.C."/>
            <person name="Klenk H.P."/>
            <person name="Woyke T."/>
        </authorList>
    </citation>
    <scope>NUCLEOTIDE SEQUENCE [LARGE SCALE GENOMIC DNA]</scope>
    <source>
        <strain evidence="2">ATCC 27775 / DSM 1100 / LMG 10767 / O</strain>
    </source>
</reference>
<protein>
    <submittedName>
        <fullName evidence="1">Malic enzyme</fullName>
    </submittedName>
</protein>
<dbReference type="AlphaFoldDB" id="F4L4F7"/>
<dbReference type="HOGENOM" id="CLU_064232_0_0_10"/>
<sequence length="349" mass="37951">MKTKIKKAQICAAIESYELNVEMASSYTPKMGDVGIFRVVMANSAALMDGNGVARHLFEEDIIMAAFGNRYATSQIEGYVPDVPTINCQLLGRGGVVGTVKSLNATLRNPPAELELLGYAVDTKGLVLNTINADQLTKFHPHKIKTKVILSIGTSMDSGKTTTAAYLCAGLKKNGHSAAYIKLTGTAFPKDARFCVDRGADMGIDFAHFGFPSTFLCSEQILLDLYQSLVDITVAEVNPEYIVMEIADGILQRETALLLNNSRFMQTVHQVIFSCGDSLGVQTGQDMLRQMGIQPFAISGLFTSSELLIQEVERICSTPVLRLTDLLEGTELPYLLEVQPSINVLRAVA</sequence>
<gene>
    <name evidence="1" type="ordered locus">Halhy_3978</name>
</gene>
<proteinExistence type="predicted"/>
<dbReference type="InterPro" id="IPR027417">
    <property type="entry name" value="P-loop_NTPase"/>
</dbReference>
<evidence type="ECO:0000313" key="1">
    <source>
        <dbReference type="EMBL" id="AEE51826.1"/>
    </source>
</evidence>
<dbReference type="KEGG" id="hhy:Halhy_3978"/>
<dbReference type="STRING" id="760192.Halhy_3978"/>
<reference key="2">
    <citation type="submission" date="2011-04" db="EMBL/GenBank/DDBJ databases">
        <title>Complete sequence of chromosome of Haliscomenobacter hydrossis DSM 1100.</title>
        <authorList>
            <consortium name="US DOE Joint Genome Institute (JGI-PGF)"/>
            <person name="Lucas S."/>
            <person name="Han J."/>
            <person name="Lapidus A."/>
            <person name="Bruce D."/>
            <person name="Goodwin L."/>
            <person name="Pitluck S."/>
            <person name="Peters L."/>
            <person name="Kyrpides N."/>
            <person name="Mavromatis K."/>
            <person name="Ivanova N."/>
            <person name="Ovchinnikova G."/>
            <person name="Pagani I."/>
            <person name="Daligault H."/>
            <person name="Detter J.C."/>
            <person name="Han C."/>
            <person name="Land M."/>
            <person name="Hauser L."/>
            <person name="Markowitz V."/>
            <person name="Cheng J.-F."/>
            <person name="Hugenholtz P."/>
            <person name="Woyke T."/>
            <person name="Wu D."/>
            <person name="Verbarg S."/>
            <person name="Frueling A."/>
            <person name="Brambilla E."/>
            <person name="Klenk H.-P."/>
            <person name="Eisen J.A."/>
        </authorList>
    </citation>
    <scope>NUCLEOTIDE SEQUENCE</scope>
    <source>
        <strain>DSM 1100</strain>
    </source>
</reference>
<dbReference type="SUPFAM" id="SSF52540">
    <property type="entry name" value="P-loop containing nucleoside triphosphate hydrolases"/>
    <property type="match status" value="1"/>
</dbReference>
<dbReference type="Proteomes" id="UP000008461">
    <property type="component" value="Chromosome"/>
</dbReference>